<dbReference type="PROSITE" id="PS51257">
    <property type="entry name" value="PROKAR_LIPOPROTEIN"/>
    <property type="match status" value="1"/>
</dbReference>
<dbReference type="Proteomes" id="UP000007575">
    <property type="component" value="Chromosome"/>
</dbReference>
<dbReference type="KEGG" id="dgo:DGo_CA1108"/>
<name>H8GZR6_DEIGI</name>
<dbReference type="EMBL" id="CP002191">
    <property type="protein sequence ID" value="AFD25035.1"/>
    <property type="molecule type" value="Genomic_DNA"/>
</dbReference>
<evidence type="ECO:0008006" key="3">
    <source>
        <dbReference type="Google" id="ProtNLM"/>
    </source>
</evidence>
<dbReference type="PATRIC" id="fig|745776.4.peg.1137"/>
<organism evidence="1 2">
    <name type="scientific">Deinococcus gobiensis (strain DSM 21396 / JCM 16679 / CGMCC 1.7299 / I-0)</name>
    <dbReference type="NCBI Taxonomy" id="745776"/>
    <lineage>
        <taxon>Bacteria</taxon>
        <taxon>Thermotogati</taxon>
        <taxon>Deinococcota</taxon>
        <taxon>Deinococci</taxon>
        <taxon>Deinococcales</taxon>
        <taxon>Deinococcaceae</taxon>
        <taxon>Deinococcus</taxon>
    </lineage>
</organism>
<keyword evidence="2" id="KW-1185">Reference proteome</keyword>
<dbReference type="STRING" id="745776.DGo_CA1108"/>
<dbReference type="AlphaFoldDB" id="H8GZR6"/>
<protein>
    <recommendedName>
        <fullName evidence="3">Lipoprotein</fullName>
    </recommendedName>
</protein>
<accession>H8GZR6</accession>
<evidence type="ECO:0000313" key="2">
    <source>
        <dbReference type="Proteomes" id="UP000007575"/>
    </source>
</evidence>
<reference evidence="1 2" key="1">
    <citation type="journal article" date="2012" name="PLoS ONE">
        <title>Genome sequence and transcriptome analysis of the radioresistant bacterium Deinococcus gobiensis: insights into the extreme environmental adaptations.</title>
        <authorList>
            <person name="Yuan M."/>
            <person name="Chen M."/>
            <person name="Zhang W."/>
            <person name="Lu W."/>
            <person name="Wang J."/>
            <person name="Yang M."/>
            <person name="Zhao P."/>
            <person name="Tang R."/>
            <person name="Li X."/>
            <person name="Hao Y."/>
            <person name="Zhou Z."/>
            <person name="Zhan Y."/>
            <person name="Yu H."/>
            <person name="Teng C."/>
            <person name="Yan Y."/>
            <person name="Ping S."/>
            <person name="Wang Y."/>
            <person name="Lin M."/>
        </authorList>
    </citation>
    <scope>NUCLEOTIDE SEQUENCE [LARGE SCALE GENOMIC DNA]</scope>
    <source>
        <strain evidence="1 2">I-0</strain>
    </source>
</reference>
<gene>
    <name evidence="1" type="ordered locus">DGo_CA1108</name>
</gene>
<proteinExistence type="predicted"/>
<dbReference type="HOGENOM" id="CLU_1903238_0_0_0"/>
<sequence>MGRYAGPGLLAALALLSGCDRRDSQTRADFGRAAAQVLATAQATPTGCDELLSAAQLADLNAAGTHLACGRLTRSPAETRGRLDRAYAARQVTAWGDEEVASGAFAFGEGKGPELLVTITLLPEPEAVVLQAP</sequence>
<evidence type="ECO:0000313" key="1">
    <source>
        <dbReference type="EMBL" id="AFD25035.1"/>
    </source>
</evidence>